<gene>
    <name evidence="1" type="ORF">PSON_ATCC_30995.1.T0150128</name>
</gene>
<dbReference type="Proteomes" id="UP000692954">
    <property type="component" value="Unassembled WGS sequence"/>
</dbReference>
<reference evidence="1" key="1">
    <citation type="submission" date="2021-01" db="EMBL/GenBank/DDBJ databases">
        <authorList>
            <consortium name="Genoscope - CEA"/>
            <person name="William W."/>
        </authorList>
    </citation>
    <scope>NUCLEOTIDE SEQUENCE</scope>
</reference>
<dbReference type="AlphaFoldDB" id="A0A8S1L8D1"/>
<accession>A0A8S1L8D1</accession>
<evidence type="ECO:0000313" key="2">
    <source>
        <dbReference type="Proteomes" id="UP000692954"/>
    </source>
</evidence>
<evidence type="ECO:0000313" key="1">
    <source>
        <dbReference type="EMBL" id="CAD8061096.1"/>
    </source>
</evidence>
<organism evidence="1 2">
    <name type="scientific">Paramecium sonneborni</name>
    <dbReference type="NCBI Taxonomy" id="65129"/>
    <lineage>
        <taxon>Eukaryota</taxon>
        <taxon>Sar</taxon>
        <taxon>Alveolata</taxon>
        <taxon>Ciliophora</taxon>
        <taxon>Intramacronucleata</taxon>
        <taxon>Oligohymenophorea</taxon>
        <taxon>Peniculida</taxon>
        <taxon>Parameciidae</taxon>
        <taxon>Paramecium</taxon>
    </lineage>
</organism>
<dbReference type="EMBL" id="CAJJDN010000015">
    <property type="protein sequence ID" value="CAD8061096.1"/>
    <property type="molecule type" value="Genomic_DNA"/>
</dbReference>
<comment type="caution">
    <text evidence="1">The sequence shown here is derived from an EMBL/GenBank/DDBJ whole genome shotgun (WGS) entry which is preliminary data.</text>
</comment>
<protein>
    <submittedName>
        <fullName evidence="1">Uncharacterized protein</fullName>
    </submittedName>
</protein>
<keyword evidence="2" id="KW-1185">Reference proteome</keyword>
<name>A0A8S1L8D1_9CILI</name>
<sequence length="95" mass="11317">MGNSQLTDQQILLYKNETQLKLLQRKQEEYTRNSNSLTLTIKDLQVQQISLKLFNIINIVHDQFNSQQEGNNKKQILFHQSDYQMPFNLEIKIFC</sequence>
<proteinExistence type="predicted"/>